<evidence type="ECO:0000259" key="4">
    <source>
        <dbReference type="PROSITE" id="PS01124"/>
    </source>
</evidence>
<dbReference type="Pfam" id="PF12625">
    <property type="entry name" value="Arabinose_bd"/>
    <property type="match status" value="1"/>
</dbReference>
<evidence type="ECO:0000256" key="2">
    <source>
        <dbReference type="ARBA" id="ARBA00023125"/>
    </source>
</evidence>
<evidence type="ECO:0000313" key="6">
    <source>
        <dbReference type="Proteomes" id="UP001361239"/>
    </source>
</evidence>
<keyword evidence="3" id="KW-0804">Transcription</keyword>
<evidence type="ECO:0000313" key="5">
    <source>
        <dbReference type="EMBL" id="MEJ5976823.1"/>
    </source>
</evidence>
<dbReference type="Gene3D" id="1.10.10.60">
    <property type="entry name" value="Homeodomain-like"/>
    <property type="match status" value="1"/>
</dbReference>
<keyword evidence="2" id="KW-0238">DNA-binding</keyword>
<accession>A0ABU8RUZ5</accession>
<dbReference type="InterPro" id="IPR020449">
    <property type="entry name" value="Tscrpt_reg_AraC-type_HTH"/>
</dbReference>
<dbReference type="RefSeq" id="WP_339586785.1">
    <property type="nucleotide sequence ID" value="NZ_JBBHJZ010000002.1"/>
</dbReference>
<dbReference type="InterPro" id="IPR032687">
    <property type="entry name" value="AraC-type_N"/>
</dbReference>
<dbReference type="InterPro" id="IPR018060">
    <property type="entry name" value="HTH_AraC"/>
</dbReference>
<sequence length="347" mass="38567">MSPGFIPQVRASALQTFMNVARFVRLDPYSLLRQNKIRPEDLEDPETMIAASALVKLYEDSAAQSGREDFGLLIAGSRSVGTLGPISLLLRYQPTVRLIIEKVIGNMKLLNDIVSANVDDDGHHAMIRIEHLPGFAQRQIIESTVAIACRSWRELMAGAWQPESVHFRHSAPTMLNTHRRVFGCPVVFDSEFDGIGCSSASLDLANPWSDPAMAAHAQRFIDMLSHQRPTSSVTEQARQAIFLLISSGNATKEKVAENLAQHPRALQRMLSRENTNFGELLNEARRELAMRYLNGSKQTVTDIALLLGYSTVSSFTRWFTEEFGKSPAAWRKSSPEDNITKVTAKAA</sequence>
<dbReference type="Pfam" id="PF12833">
    <property type="entry name" value="HTH_18"/>
    <property type="match status" value="1"/>
</dbReference>
<dbReference type="Proteomes" id="UP001361239">
    <property type="component" value="Unassembled WGS sequence"/>
</dbReference>
<name>A0ABU8RUZ5_9SPHN</name>
<evidence type="ECO:0000256" key="1">
    <source>
        <dbReference type="ARBA" id="ARBA00023015"/>
    </source>
</evidence>
<evidence type="ECO:0000256" key="3">
    <source>
        <dbReference type="ARBA" id="ARBA00023163"/>
    </source>
</evidence>
<reference evidence="5 6" key="1">
    <citation type="submission" date="2024-03" db="EMBL/GenBank/DDBJ databases">
        <authorList>
            <person name="Jo J.-H."/>
        </authorList>
    </citation>
    <scope>NUCLEOTIDE SEQUENCE [LARGE SCALE GENOMIC DNA]</scope>
    <source>
        <strain evidence="5 6">PS1R-30</strain>
    </source>
</reference>
<proteinExistence type="predicted"/>
<dbReference type="PANTHER" id="PTHR47894:SF4">
    <property type="entry name" value="HTH-TYPE TRANSCRIPTIONAL REGULATOR GADX"/>
    <property type="match status" value="1"/>
</dbReference>
<gene>
    <name evidence="5" type="ORF">WG901_09275</name>
</gene>
<dbReference type="PANTHER" id="PTHR47894">
    <property type="entry name" value="HTH-TYPE TRANSCRIPTIONAL REGULATOR GADX"/>
    <property type="match status" value="1"/>
</dbReference>
<dbReference type="SUPFAM" id="SSF46689">
    <property type="entry name" value="Homeodomain-like"/>
    <property type="match status" value="1"/>
</dbReference>
<dbReference type="PROSITE" id="PS01124">
    <property type="entry name" value="HTH_ARAC_FAMILY_2"/>
    <property type="match status" value="1"/>
</dbReference>
<keyword evidence="6" id="KW-1185">Reference proteome</keyword>
<dbReference type="InterPro" id="IPR009057">
    <property type="entry name" value="Homeodomain-like_sf"/>
</dbReference>
<dbReference type="EMBL" id="JBBHJZ010000002">
    <property type="protein sequence ID" value="MEJ5976823.1"/>
    <property type="molecule type" value="Genomic_DNA"/>
</dbReference>
<organism evidence="5 6">
    <name type="scientific">Novosphingobium anseongense</name>
    <dbReference type="NCBI Taxonomy" id="3133436"/>
    <lineage>
        <taxon>Bacteria</taxon>
        <taxon>Pseudomonadati</taxon>
        <taxon>Pseudomonadota</taxon>
        <taxon>Alphaproteobacteria</taxon>
        <taxon>Sphingomonadales</taxon>
        <taxon>Sphingomonadaceae</taxon>
        <taxon>Novosphingobium</taxon>
    </lineage>
</organism>
<keyword evidence="1" id="KW-0805">Transcription regulation</keyword>
<feature type="domain" description="HTH araC/xylS-type" evidence="4">
    <location>
        <begin position="235"/>
        <end position="333"/>
    </location>
</feature>
<protein>
    <submittedName>
        <fullName evidence="5">AraC family transcriptional regulator</fullName>
    </submittedName>
</protein>
<dbReference type="PRINTS" id="PR00032">
    <property type="entry name" value="HTHARAC"/>
</dbReference>
<comment type="caution">
    <text evidence="5">The sequence shown here is derived from an EMBL/GenBank/DDBJ whole genome shotgun (WGS) entry which is preliminary data.</text>
</comment>
<dbReference type="SMART" id="SM00342">
    <property type="entry name" value="HTH_ARAC"/>
    <property type="match status" value="1"/>
</dbReference>